<accession>A0A286GE29</accession>
<dbReference type="RefSeq" id="WP_097182262.1">
    <property type="nucleotide sequence ID" value="NZ_OCNK01000001.1"/>
</dbReference>
<feature type="domain" description="Glycosyl transferase family 1" evidence="3">
    <location>
        <begin position="187"/>
        <end position="342"/>
    </location>
</feature>
<evidence type="ECO:0000313" key="5">
    <source>
        <dbReference type="EMBL" id="SOD93752.1"/>
    </source>
</evidence>
<dbReference type="Pfam" id="PF00534">
    <property type="entry name" value="Glycos_transf_1"/>
    <property type="match status" value="1"/>
</dbReference>
<proteinExistence type="predicted"/>
<dbReference type="EMBL" id="OCNK01000001">
    <property type="protein sequence ID" value="SOD93752.1"/>
    <property type="molecule type" value="Genomic_DNA"/>
</dbReference>
<dbReference type="InterPro" id="IPR028098">
    <property type="entry name" value="Glyco_trans_4-like_N"/>
</dbReference>
<dbReference type="GO" id="GO:0009103">
    <property type="term" value="P:lipopolysaccharide biosynthetic process"/>
    <property type="evidence" value="ECO:0007669"/>
    <property type="project" value="TreeGrafter"/>
</dbReference>
<dbReference type="SUPFAM" id="SSF53756">
    <property type="entry name" value="UDP-Glycosyltransferase/glycogen phosphorylase"/>
    <property type="match status" value="1"/>
</dbReference>
<gene>
    <name evidence="5" type="ORF">SAMN06272739_0409</name>
</gene>
<protein>
    <submittedName>
        <fullName evidence="5">Glycosyltransferase involved in cell wall bisynthesis</fullName>
    </submittedName>
</protein>
<dbReference type="PANTHER" id="PTHR46401:SF2">
    <property type="entry name" value="GLYCOSYLTRANSFERASE WBBK-RELATED"/>
    <property type="match status" value="1"/>
</dbReference>
<dbReference type="PANTHER" id="PTHR46401">
    <property type="entry name" value="GLYCOSYLTRANSFERASE WBBK-RELATED"/>
    <property type="match status" value="1"/>
</dbReference>
<organism evidence="5 6">
    <name type="scientific">Blastococcus haudaquaticus</name>
    <dbReference type="NCBI Taxonomy" id="1938745"/>
    <lineage>
        <taxon>Bacteria</taxon>
        <taxon>Bacillati</taxon>
        <taxon>Actinomycetota</taxon>
        <taxon>Actinomycetes</taxon>
        <taxon>Geodermatophilales</taxon>
        <taxon>Geodermatophilaceae</taxon>
        <taxon>Blastococcus</taxon>
    </lineage>
</organism>
<evidence type="ECO:0000256" key="2">
    <source>
        <dbReference type="ARBA" id="ARBA00022679"/>
    </source>
</evidence>
<dbReference type="Gene3D" id="3.40.50.2000">
    <property type="entry name" value="Glycogen Phosphorylase B"/>
    <property type="match status" value="2"/>
</dbReference>
<dbReference type="Proteomes" id="UP000219482">
    <property type="component" value="Unassembled WGS sequence"/>
</dbReference>
<reference evidence="6" key="1">
    <citation type="submission" date="2017-09" db="EMBL/GenBank/DDBJ databases">
        <authorList>
            <person name="Varghese N."/>
            <person name="Submissions S."/>
        </authorList>
    </citation>
    <scope>NUCLEOTIDE SEQUENCE [LARGE SCALE GENOMIC DNA]</scope>
    <source>
        <strain evidence="6">DSM 44270</strain>
    </source>
</reference>
<evidence type="ECO:0000313" key="6">
    <source>
        <dbReference type="Proteomes" id="UP000219482"/>
    </source>
</evidence>
<dbReference type="Pfam" id="PF13439">
    <property type="entry name" value="Glyco_transf_4"/>
    <property type="match status" value="1"/>
</dbReference>
<dbReference type="OrthoDB" id="9801609at2"/>
<dbReference type="InterPro" id="IPR001296">
    <property type="entry name" value="Glyco_trans_1"/>
</dbReference>
<feature type="domain" description="Glycosyltransferase subfamily 4-like N-terminal" evidence="4">
    <location>
        <begin position="17"/>
        <end position="168"/>
    </location>
</feature>
<keyword evidence="2 5" id="KW-0808">Transferase</keyword>
<dbReference type="GO" id="GO:0016757">
    <property type="term" value="F:glycosyltransferase activity"/>
    <property type="evidence" value="ECO:0007669"/>
    <property type="project" value="UniProtKB-KW"/>
</dbReference>
<keyword evidence="6" id="KW-1185">Reference proteome</keyword>
<evidence type="ECO:0000259" key="4">
    <source>
        <dbReference type="Pfam" id="PF13439"/>
    </source>
</evidence>
<dbReference type="CDD" id="cd03809">
    <property type="entry name" value="GT4_MtfB-like"/>
    <property type="match status" value="1"/>
</dbReference>
<name>A0A286GE29_9ACTN</name>
<dbReference type="AlphaFoldDB" id="A0A286GE29"/>
<sequence>MRVAVLLEQVLAPVPAGTGRYSTELAGALATTAPDGAAVTGWTAWHRRTAAARLPGVSGPRRLPLPRRALVAAWERGVGPRPTGADVVHAPTLLLPPVRRGALVVTVHDAVPWTHPETLTARGVRWHRAMAERAARHADAIVVPTHAVADDLARYLQPRAPIEVAHLGASGRLAEPDDAAERARRLGLPEEPFLLSLATLEPRKGLDVLIEALAHPAGPDVPLLLVGQPGWGGVAPDALAARAGLPPGRVRSLGRLADADLAVVLRRATALVAPSRAEGFGLPVLEAMTAGTAVVSSDDPALAEVGGGATLLTPVGEVGALAEAIHRVVDDAGLRSSLAARGTARAADFSWDTTARRMWELYGRL</sequence>
<evidence type="ECO:0000256" key="1">
    <source>
        <dbReference type="ARBA" id="ARBA00022676"/>
    </source>
</evidence>
<evidence type="ECO:0000259" key="3">
    <source>
        <dbReference type="Pfam" id="PF00534"/>
    </source>
</evidence>
<keyword evidence="1" id="KW-0328">Glycosyltransferase</keyword>